<evidence type="ECO:0000256" key="1">
    <source>
        <dbReference type="SAM" id="Phobius"/>
    </source>
</evidence>
<comment type="caution">
    <text evidence="2">The sequence shown here is derived from an EMBL/GenBank/DDBJ whole genome shotgun (WGS) entry which is preliminary data.</text>
</comment>
<gene>
    <name evidence="2" type="ORF">B0A81_02830</name>
</gene>
<keyword evidence="1" id="KW-0812">Transmembrane</keyword>
<evidence type="ECO:0000313" key="2">
    <source>
        <dbReference type="EMBL" id="OXB10916.1"/>
    </source>
</evidence>
<dbReference type="EMBL" id="MUHD01000004">
    <property type="protein sequence ID" value="OXB10916.1"/>
    <property type="molecule type" value="Genomic_DNA"/>
</dbReference>
<evidence type="ECO:0000313" key="3">
    <source>
        <dbReference type="Proteomes" id="UP000198381"/>
    </source>
</evidence>
<sequence length="83" mass="10105">MKLSKILKIVLFLIFDLVIYIFCGIYMMGYDDFYDESQGEYFSFSSMKTEYKIVWTFYNLWIVLNCLLFLCIIYRVFKKLALK</sequence>
<feature type="transmembrane region" description="Helical" evidence="1">
    <location>
        <begin position="53"/>
        <end position="77"/>
    </location>
</feature>
<name>A0ABX4CYV2_9FLAO</name>
<keyword evidence="3" id="KW-1185">Reference proteome</keyword>
<protein>
    <submittedName>
        <fullName evidence="2">Uncharacterized protein</fullName>
    </submittedName>
</protein>
<keyword evidence="1" id="KW-0472">Membrane</keyword>
<proteinExistence type="predicted"/>
<organism evidence="2 3">
    <name type="scientific">Flavobacterium plurextorum</name>
    <dbReference type="NCBI Taxonomy" id="1114867"/>
    <lineage>
        <taxon>Bacteria</taxon>
        <taxon>Pseudomonadati</taxon>
        <taxon>Bacteroidota</taxon>
        <taxon>Flavobacteriia</taxon>
        <taxon>Flavobacteriales</taxon>
        <taxon>Flavobacteriaceae</taxon>
        <taxon>Flavobacterium</taxon>
    </lineage>
</organism>
<keyword evidence="1" id="KW-1133">Transmembrane helix</keyword>
<accession>A0ABX4CYV2</accession>
<reference evidence="2 3" key="1">
    <citation type="submission" date="2016-11" db="EMBL/GenBank/DDBJ databases">
        <title>Whole genomes of Flavobacteriaceae.</title>
        <authorList>
            <person name="Stine C."/>
            <person name="Li C."/>
            <person name="Tadesse D."/>
        </authorList>
    </citation>
    <scope>NUCLEOTIDE SEQUENCE [LARGE SCALE GENOMIC DNA]</scope>
    <source>
        <strain evidence="2 3">CCUG 60112</strain>
    </source>
</reference>
<dbReference type="Proteomes" id="UP000198381">
    <property type="component" value="Unassembled WGS sequence"/>
</dbReference>
<feature type="transmembrane region" description="Helical" evidence="1">
    <location>
        <begin position="7"/>
        <end position="28"/>
    </location>
</feature>